<gene>
    <name evidence="1" type="ORF">G0U57_020346</name>
</gene>
<reference evidence="1 2" key="1">
    <citation type="journal article" date="2020" name="G3 (Bethesda)">
        <title>Draft Genome of the Common Snapping Turtle, Chelydra serpentina, a Model for Phenotypic Plasticity in Reptiles.</title>
        <authorList>
            <person name="Das D."/>
            <person name="Singh S.K."/>
            <person name="Bierstedt J."/>
            <person name="Erickson A."/>
            <person name="Galli G.L.J."/>
            <person name="Crossley D.A. 2nd"/>
            <person name="Rhen T."/>
        </authorList>
    </citation>
    <scope>NUCLEOTIDE SEQUENCE [LARGE SCALE GENOMIC DNA]</scope>
    <source>
        <strain evidence="1">KW</strain>
    </source>
</reference>
<keyword evidence="2" id="KW-1185">Reference proteome</keyword>
<dbReference type="AlphaFoldDB" id="A0A8T1SUR0"/>
<evidence type="ECO:0000313" key="2">
    <source>
        <dbReference type="Proteomes" id="UP000765507"/>
    </source>
</evidence>
<organism evidence="1 2">
    <name type="scientific">Chelydra serpentina</name>
    <name type="common">Snapping turtle</name>
    <name type="synonym">Testudo serpentina</name>
    <dbReference type="NCBI Taxonomy" id="8475"/>
    <lineage>
        <taxon>Eukaryota</taxon>
        <taxon>Metazoa</taxon>
        <taxon>Chordata</taxon>
        <taxon>Craniata</taxon>
        <taxon>Vertebrata</taxon>
        <taxon>Euteleostomi</taxon>
        <taxon>Archelosauria</taxon>
        <taxon>Testudinata</taxon>
        <taxon>Testudines</taxon>
        <taxon>Cryptodira</taxon>
        <taxon>Durocryptodira</taxon>
        <taxon>Americhelydia</taxon>
        <taxon>Chelydroidea</taxon>
        <taxon>Chelydridae</taxon>
        <taxon>Chelydra</taxon>
    </lineage>
</organism>
<dbReference type="EMBL" id="JAHGAV010000084">
    <property type="protein sequence ID" value="KAG6932936.1"/>
    <property type="molecule type" value="Genomic_DNA"/>
</dbReference>
<dbReference type="Proteomes" id="UP000765507">
    <property type="component" value="Unassembled WGS sequence"/>
</dbReference>
<evidence type="ECO:0000313" key="1">
    <source>
        <dbReference type="EMBL" id="KAG6932936.1"/>
    </source>
</evidence>
<comment type="caution">
    <text evidence="1">The sequence shown here is derived from an EMBL/GenBank/DDBJ whole genome shotgun (WGS) entry which is preliminary data.</text>
</comment>
<sequence>MRGIDASDLGNELKALSIYISAGSTPKAVLEYMCTYKMTTLFPNAFVALCIL</sequence>
<accession>A0A8T1SUR0</accession>
<feature type="non-terminal residue" evidence="1">
    <location>
        <position position="1"/>
    </location>
</feature>
<name>A0A8T1SUR0_CHESE</name>
<proteinExistence type="predicted"/>
<protein>
    <submittedName>
        <fullName evidence="1">Uncharacterized protein</fullName>
    </submittedName>
</protein>